<feature type="region of interest" description="Disordered" evidence="1">
    <location>
        <begin position="1"/>
        <end position="36"/>
    </location>
</feature>
<dbReference type="SUPFAM" id="SSF50353">
    <property type="entry name" value="Cytokine"/>
    <property type="match status" value="1"/>
</dbReference>
<gene>
    <name evidence="3" type="primary">LOC116954500</name>
</gene>
<accession>A0AAJ7U9X2</accession>
<reference evidence="3" key="1">
    <citation type="submission" date="2025-08" db="UniProtKB">
        <authorList>
            <consortium name="RefSeq"/>
        </authorList>
    </citation>
    <scope>IDENTIFICATION</scope>
    <source>
        <tissue evidence="3">Sperm</tissue>
    </source>
</reference>
<dbReference type="InterPro" id="IPR008996">
    <property type="entry name" value="IL1/FGF"/>
</dbReference>
<dbReference type="RefSeq" id="XP_032830942.1">
    <property type="nucleotide sequence ID" value="XM_032975051.1"/>
</dbReference>
<organism evidence="2 3">
    <name type="scientific">Petromyzon marinus</name>
    <name type="common">Sea lamprey</name>
    <dbReference type="NCBI Taxonomy" id="7757"/>
    <lineage>
        <taxon>Eukaryota</taxon>
        <taxon>Metazoa</taxon>
        <taxon>Chordata</taxon>
        <taxon>Craniata</taxon>
        <taxon>Vertebrata</taxon>
        <taxon>Cyclostomata</taxon>
        <taxon>Hyperoartia</taxon>
        <taxon>Petromyzontiformes</taxon>
        <taxon>Petromyzontidae</taxon>
        <taxon>Petromyzon</taxon>
    </lineage>
</organism>
<dbReference type="Proteomes" id="UP001318040">
    <property type="component" value="Chromosome 55"/>
</dbReference>
<sequence>MIKATRARRGAWLLPSDPSHRSLPQQPPPAAPTAATTPTPQLLLLLLLLLHLPLLLASPAKRSPDREWRRAQIMDVKADGRVGKATPGVEDAEQQLDEQQLDEQQHQATRLKVASREVVALVNEEHGWVLAARGAALEARKCYPDAPQPPGSVATLYRYKSSNPTEGCDFVSLGFGQKMLCVGPPAEHPTVTLKECVSPETVSPLDKESWRCVFLRRGRRHGTELESAAFRGSFLSVPNHGAVGLQRRVAGSVAAETNSNPCLFNFVPAVRR</sequence>
<feature type="compositionally biased region" description="Acidic residues" evidence="1">
    <location>
        <begin position="90"/>
        <end position="101"/>
    </location>
</feature>
<keyword evidence="2" id="KW-1185">Reference proteome</keyword>
<proteinExistence type="predicted"/>
<evidence type="ECO:0000313" key="2">
    <source>
        <dbReference type="Proteomes" id="UP001318040"/>
    </source>
</evidence>
<dbReference type="Gene3D" id="2.80.10.50">
    <property type="match status" value="1"/>
</dbReference>
<name>A0AAJ7U9X2_PETMA</name>
<dbReference type="GeneID" id="116954500"/>
<dbReference type="KEGG" id="pmrn:116954500"/>
<feature type="region of interest" description="Disordered" evidence="1">
    <location>
        <begin position="79"/>
        <end position="104"/>
    </location>
</feature>
<evidence type="ECO:0000313" key="3">
    <source>
        <dbReference type="RefSeq" id="XP_032830942.1"/>
    </source>
</evidence>
<dbReference type="AlphaFoldDB" id="A0AAJ7U9X2"/>
<protein>
    <submittedName>
        <fullName evidence="3">Uncharacterized protein LOC116954500</fullName>
    </submittedName>
</protein>
<evidence type="ECO:0000256" key="1">
    <source>
        <dbReference type="SAM" id="MobiDB-lite"/>
    </source>
</evidence>